<reference evidence="2 3" key="4">
    <citation type="journal article" date="1998" name="J. Virol.">
        <title>The R33 G protein-coupled receptor gene of rat cytomegalovirus plays an essential role in the pathogenesis of viral infection.</title>
        <authorList>
            <person name="Beisser P.S."/>
            <person name="Vink C."/>
            <person name="Van Dam J.G."/>
            <person name="Grauls G."/>
            <person name="Vanherle S.J."/>
            <person name="Bruggeman C.A."/>
        </authorList>
    </citation>
    <scope>NUCLEOTIDE SEQUENCE [LARGE SCALE GENOMIC DNA]</scope>
    <source>
        <strain evidence="2 3">Maastricht</strain>
    </source>
</reference>
<feature type="compositionally biased region" description="Basic residues" evidence="1">
    <location>
        <begin position="21"/>
        <end position="33"/>
    </location>
</feature>
<keyword evidence="3" id="KW-1185">Reference proteome</keyword>
<gene>
    <name evidence="2" type="primary">r6</name>
</gene>
<reference evidence="2 3" key="8">
    <citation type="journal article" date="2000" name="J. Virol.">
        <title>The r144 major histocompatibility complex class I-like gene of rat cytomegalovirus is dispensable for both acute and long-term infection in the immunocompromised host.</title>
        <authorList>
            <person name="Beisser P.S."/>
            <person name="Kloover J.S."/>
            <person name="Grauls G.E."/>
            <person name="Blok M.J."/>
            <person name="Bruggeman C.A."/>
            <person name="Vink C."/>
        </authorList>
    </citation>
    <scope>NUCLEOTIDE SEQUENCE [LARGE SCALE GENOMIC DNA]</scope>
    <source>
        <strain evidence="2 3">Maastricht</strain>
    </source>
</reference>
<evidence type="ECO:0000313" key="2">
    <source>
        <dbReference type="EMBL" id="AAF99118.1"/>
    </source>
</evidence>
<accession>Q9DWH1</accession>
<evidence type="ECO:0000256" key="1">
    <source>
        <dbReference type="SAM" id="MobiDB-lite"/>
    </source>
</evidence>
<reference evidence="2 3" key="5">
    <citation type="journal article" date="1998" name="Virology">
        <title>The Maastricht strain and England strain of rat cytomegalovirus represent different betaherpesvirus species rather than strains.</title>
        <authorList>
            <person name="Beisser P.S."/>
            <person name="Kaptein S.J."/>
            <person name="Beuken E."/>
            <person name="Bruggeman C.A."/>
            <person name="Vink C."/>
        </authorList>
    </citation>
    <scope>NUCLEOTIDE SEQUENCE [LARGE SCALE GENOMIC DNA]</scope>
    <source>
        <strain evidence="2 3">Maastricht</strain>
    </source>
</reference>
<evidence type="ECO:0000313" key="3">
    <source>
        <dbReference type="Proteomes" id="UP000008288"/>
    </source>
</evidence>
<feature type="compositionally biased region" description="Pro residues" evidence="1">
    <location>
        <begin position="43"/>
        <end position="52"/>
    </location>
</feature>
<feature type="compositionally biased region" description="Basic residues" evidence="1">
    <location>
        <begin position="90"/>
        <end position="122"/>
    </location>
</feature>
<dbReference type="Proteomes" id="UP000008288">
    <property type="component" value="Segment"/>
</dbReference>
<dbReference type="GeneID" id="940411"/>
<reference evidence="2 3" key="2">
    <citation type="journal article" date="1996" name="J. Virol.">
        <title>Structure of the rat cytomegalovirus genome termini.</title>
        <authorList>
            <person name="Vink C."/>
            <person name="Beuken E."/>
            <person name="Bruggeman C.A."/>
        </authorList>
    </citation>
    <scope>NUCLEOTIDE SEQUENCE [LARGE SCALE GENOMIC DNA]</scope>
    <source>
        <strain evidence="2 3">Maastricht</strain>
    </source>
</reference>
<organism evidence="2 3">
    <name type="scientific">Rat cytomegalovirus (strain Maastricht)</name>
    <dbReference type="NCBI Taxonomy" id="79700"/>
    <lineage>
        <taxon>Viruses</taxon>
        <taxon>Duplodnaviria</taxon>
        <taxon>Heunggongvirae</taxon>
        <taxon>Peploviricota</taxon>
        <taxon>Herviviricetes</taxon>
        <taxon>Herpesvirales</taxon>
        <taxon>Orthoherpesviridae</taxon>
        <taxon>Betaherpesvirinae</taxon>
        <taxon>Muromegalovirus</taxon>
        <taxon>Muromegalovirus muridbeta2</taxon>
        <taxon>Murid betaherpesvirus 2</taxon>
    </lineage>
</organism>
<dbReference type="RefSeq" id="NP_064123.1">
    <property type="nucleotide sequence ID" value="NC_002512.2"/>
</dbReference>
<name>Q9DWH1_RCMVM</name>
<proteinExistence type="predicted"/>
<reference evidence="2 3" key="9">
    <citation type="journal article" date="2000" name="J. Virol.">
        <title>Complete DNA sequence of the rat cytomegalovirus genome.</title>
        <authorList>
            <person name="Vink C."/>
            <person name="Beuken E."/>
            <person name="Bruggeman C.A."/>
        </authorList>
    </citation>
    <scope>NUCLEOTIDE SEQUENCE [LARGE SCALE GENOMIC DNA]</scope>
    <source>
        <strain evidence="2 3">Maastricht</strain>
    </source>
</reference>
<protein>
    <submittedName>
        <fullName evidence="2">Pr6</fullName>
    </submittedName>
</protein>
<reference evidence="2 3" key="1">
    <citation type="journal article" date="1996" name="J. Gen. Virol.">
        <title>Cloning and sequence analysis of the genes encoding DNA polymerase, glycoprotein B, ICP18.5 and major DNA-binding protein of rat cytomegalovirus.</title>
        <authorList>
            <person name="Beuken E."/>
            <person name="Slobbe R."/>
            <person name="Bruggeman C.A."/>
            <person name="Vink C."/>
        </authorList>
    </citation>
    <scope>NUCLEOTIDE SEQUENCE [LARGE SCALE GENOMIC DNA]</scope>
    <source>
        <strain evidence="2 3">Maastricht</strain>
    </source>
</reference>
<sequence length="139" mass="15689">MAAVGQTRRLPARAPPEERTHHRHGAARPRSRIHGFYFYTRSPPTPASPPSTRPASPDFRRGRPIDLKPFGTSLRTYSGPVHSEVGRPRAPARRRRGRGPQRRRKLPRRRRRASPTPFRRRSLGQTGSLPGGTPLVAAW</sequence>
<reference evidence="2 3" key="10">
    <citation type="journal article" date="2000" name="Virus Res.">
        <title>Rat cytomegalovirus R89 is a highly conserved gene which expresses a spliced transcript.</title>
        <authorList>
            <person name="Gruijthuijsen Y.K."/>
            <person name="Beuken E."/>
            <person name="Bruggeman C.A."/>
            <person name="Vink C."/>
        </authorList>
    </citation>
    <scope>NUCLEOTIDE SEQUENCE [LARGE SCALE GENOMIC DNA]</scope>
    <source>
        <strain evidence="2 3">Maastricht</strain>
    </source>
</reference>
<dbReference type="EMBL" id="AF232689">
    <property type="protein sequence ID" value="AAF99118.1"/>
    <property type="molecule type" value="Genomic_DNA"/>
</dbReference>
<reference evidence="2 3" key="7">
    <citation type="journal article" date="1999" name="J. Virol.">
        <title>Deletion of the R78 G protein-coupled receptor gene from rat cytomegalovirus results in an attenuated, syncytium-inducing mutant strain.</title>
        <authorList>
            <person name="Beisser P.S."/>
            <person name="Grauls G."/>
            <person name="Bruggeman C.A."/>
            <person name="Vink C."/>
        </authorList>
    </citation>
    <scope>NUCLEOTIDE SEQUENCE [LARGE SCALE GENOMIC DNA]</scope>
    <source>
        <strain evidence="2 3">Maastricht</strain>
    </source>
</reference>
<dbReference type="KEGG" id="vg:940411"/>
<reference evidence="2 3" key="3">
    <citation type="journal article" date="1997" name="J. Gen. Virol.">
        <title>Cloning and functional characterization of the origin of lytic-phase DNA replication of rat cytomegalovirus.</title>
        <authorList>
            <person name="Vink C."/>
            <person name="Beuken E."/>
            <person name="Bruggeman C.A."/>
        </authorList>
    </citation>
    <scope>NUCLEOTIDE SEQUENCE [LARGE SCALE GENOMIC DNA]</scope>
    <source>
        <strain evidence="2 3">Maastricht</strain>
    </source>
</reference>
<reference evidence="2 3" key="6">
    <citation type="journal article" date="1999" name="J. Gen. Virol.">
        <title>The rat cytomegalovirus R32 gene encodes a virion-associated protein that elicits a strong humoral immune response in infected rats.</title>
        <authorList>
            <person name="Beuken E."/>
            <person name="Grauls G."/>
            <person name="Bruggeman C.A."/>
            <person name="Vink C."/>
        </authorList>
    </citation>
    <scope>NUCLEOTIDE SEQUENCE [LARGE SCALE GENOMIC DNA]</scope>
    <source>
        <strain evidence="2 3">Maastricht</strain>
    </source>
</reference>
<organismHost>
    <name type="scientific">Rattus</name>
    <name type="common">rats</name>
    <dbReference type="NCBI Taxonomy" id="10114"/>
</organismHost>
<feature type="region of interest" description="Disordered" evidence="1">
    <location>
        <begin position="1"/>
        <end position="139"/>
    </location>
</feature>